<name>A0A8H7YSJ2_AJECA</name>
<protein>
    <submittedName>
        <fullName evidence="1">Uncharacterized protein</fullName>
    </submittedName>
</protein>
<reference evidence="1 2" key="1">
    <citation type="submission" date="2021-01" db="EMBL/GenBank/DDBJ databases">
        <title>Chromosome-level genome assembly of a human fungal pathogen reveals clustering of transcriptionally co-regulated genes.</title>
        <authorList>
            <person name="Voorhies M."/>
            <person name="Cohen S."/>
            <person name="Shea T.P."/>
            <person name="Petrus S."/>
            <person name="Munoz J.F."/>
            <person name="Poplawski S."/>
            <person name="Goldman W.E."/>
            <person name="Michael T."/>
            <person name="Cuomo C.A."/>
            <person name="Sil A."/>
            <person name="Beyhan S."/>
        </authorList>
    </citation>
    <scope>NUCLEOTIDE SEQUENCE [LARGE SCALE GENOMIC DNA]</scope>
    <source>
        <strain evidence="1 2">G184AR</strain>
    </source>
</reference>
<sequence>MLYNLMRHQLFCFIVVENIEFDVHLQKSMLEAVYMNDGRILQSSYFGAVFLMIRRILVTAGLQKLHKKKVSQ</sequence>
<proteinExistence type="predicted"/>
<dbReference type="AlphaFoldDB" id="A0A8H7YSJ2"/>
<dbReference type="EMBL" id="JAEVHI010000003">
    <property type="protein sequence ID" value="KAG5296411.1"/>
    <property type="molecule type" value="Genomic_DNA"/>
</dbReference>
<organism evidence="1 2">
    <name type="scientific">Ajellomyces capsulatus</name>
    <name type="common">Darling's disease fungus</name>
    <name type="synonym">Histoplasma capsulatum</name>
    <dbReference type="NCBI Taxonomy" id="5037"/>
    <lineage>
        <taxon>Eukaryota</taxon>
        <taxon>Fungi</taxon>
        <taxon>Dikarya</taxon>
        <taxon>Ascomycota</taxon>
        <taxon>Pezizomycotina</taxon>
        <taxon>Eurotiomycetes</taxon>
        <taxon>Eurotiomycetidae</taxon>
        <taxon>Onygenales</taxon>
        <taxon>Ajellomycetaceae</taxon>
        <taxon>Histoplasma</taxon>
    </lineage>
</organism>
<dbReference type="Proteomes" id="UP000670092">
    <property type="component" value="Unassembled WGS sequence"/>
</dbReference>
<evidence type="ECO:0000313" key="2">
    <source>
        <dbReference type="Proteomes" id="UP000670092"/>
    </source>
</evidence>
<dbReference type="VEuPathDB" id="FungiDB:I7I52_07055"/>
<gene>
    <name evidence="1" type="ORF">I7I52_07055</name>
</gene>
<accession>A0A8H7YSJ2</accession>
<evidence type="ECO:0000313" key="1">
    <source>
        <dbReference type="EMBL" id="KAG5296411.1"/>
    </source>
</evidence>
<comment type="caution">
    <text evidence="1">The sequence shown here is derived from an EMBL/GenBank/DDBJ whole genome shotgun (WGS) entry which is preliminary data.</text>
</comment>